<name>A0A8H7RHL7_9FUNG</name>
<sequence length="57" mass="6344">MGSFLHDIDPDVDLCCNQKPVIFADLDDSTVQTDPRLKAFGYTLEQLNLIMVPMAST</sequence>
<evidence type="ECO:0000313" key="1">
    <source>
        <dbReference type="EMBL" id="KAG2211142.1"/>
    </source>
</evidence>
<comment type="caution">
    <text evidence="1">The sequence shown here is derived from an EMBL/GenBank/DDBJ whole genome shotgun (WGS) entry which is preliminary data.</text>
</comment>
<evidence type="ECO:0000313" key="2">
    <source>
        <dbReference type="Proteomes" id="UP000650833"/>
    </source>
</evidence>
<dbReference type="Proteomes" id="UP000650833">
    <property type="component" value="Unassembled WGS sequence"/>
</dbReference>
<feature type="non-terminal residue" evidence="1">
    <location>
        <position position="57"/>
    </location>
</feature>
<gene>
    <name evidence="1" type="ORF">INT46_004518</name>
</gene>
<protein>
    <submittedName>
        <fullName evidence="1">Uncharacterized protein</fullName>
    </submittedName>
</protein>
<proteinExistence type="predicted"/>
<keyword evidence="2" id="KW-1185">Reference proteome</keyword>
<dbReference type="AlphaFoldDB" id="A0A8H7RHL7"/>
<dbReference type="EMBL" id="JAEPRC010000070">
    <property type="protein sequence ID" value="KAG2211142.1"/>
    <property type="molecule type" value="Genomic_DNA"/>
</dbReference>
<organism evidence="1 2">
    <name type="scientific">Mucor plumbeus</name>
    <dbReference type="NCBI Taxonomy" id="97098"/>
    <lineage>
        <taxon>Eukaryota</taxon>
        <taxon>Fungi</taxon>
        <taxon>Fungi incertae sedis</taxon>
        <taxon>Mucoromycota</taxon>
        <taxon>Mucoromycotina</taxon>
        <taxon>Mucoromycetes</taxon>
        <taxon>Mucorales</taxon>
        <taxon>Mucorineae</taxon>
        <taxon>Mucoraceae</taxon>
        <taxon>Mucor</taxon>
    </lineage>
</organism>
<accession>A0A8H7RHL7</accession>
<reference evidence="1" key="1">
    <citation type="submission" date="2020-12" db="EMBL/GenBank/DDBJ databases">
        <title>Metabolic potential, ecology and presence of endohyphal bacteria is reflected in genomic diversity of Mucoromycotina.</title>
        <authorList>
            <person name="Muszewska A."/>
            <person name="Okrasinska A."/>
            <person name="Steczkiewicz K."/>
            <person name="Drgas O."/>
            <person name="Orlowska M."/>
            <person name="Perlinska-Lenart U."/>
            <person name="Aleksandrzak-Piekarczyk T."/>
            <person name="Szatraj K."/>
            <person name="Zielenkiewicz U."/>
            <person name="Pilsyk S."/>
            <person name="Malc E."/>
            <person name="Mieczkowski P."/>
            <person name="Kruszewska J.S."/>
            <person name="Biernat P."/>
            <person name="Pawlowska J."/>
        </authorList>
    </citation>
    <scope>NUCLEOTIDE SEQUENCE</scope>
    <source>
        <strain evidence="1">CBS 226.32</strain>
    </source>
</reference>
<dbReference type="OrthoDB" id="4327079at2759"/>